<keyword evidence="1" id="KW-1133">Transmembrane helix</keyword>
<accession>A0A1F8F4S0</accession>
<reference evidence="2 3" key="1">
    <citation type="journal article" date="2016" name="Nat. Commun.">
        <title>Thousands of microbial genomes shed light on interconnected biogeochemical processes in an aquifer system.</title>
        <authorList>
            <person name="Anantharaman K."/>
            <person name="Brown C.T."/>
            <person name="Hug L.A."/>
            <person name="Sharon I."/>
            <person name="Castelle C.J."/>
            <person name="Probst A.J."/>
            <person name="Thomas B.C."/>
            <person name="Singh A."/>
            <person name="Wilkins M.J."/>
            <person name="Karaoz U."/>
            <person name="Brodie E.L."/>
            <person name="Williams K.H."/>
            <person name="Hubbard S.S."/>
            <person name="Banfield J.F."/>
        </authorList>
    </citation>
    <scope>NUCLEOTIDE SEQUENCE [LARGE SCALE GENOMIC DNA]</scope>
</reference>
<dbReference type="Proteomes" id="UP000178908">
    <property type="component" value="Unassembled WGS sequence"/>
</dbReference>
<keyword evidence="1" id="KW-0472">Membrane</keyword>
<organism evidence="2 3">
    <name type="scientific">Candidatus Yanofskybacteria bacterium RIFCSPHIGHO2_02_FULL_39_10</name>
    <dbReference type="NCBI Taxonomy" id="1802674"/>
    <lineage>
        <taxon>Bacteria</taxon>
        <taxon>Candidatus Yanofskyibacteriota</taxon>
    </lineage>
</organism>
<evidence type="ECO:0000313" key="3">
    <source>
        <dbReference type="Proteomes" id="UP000178908"/>
    </source>
</evidence>
<keyword evidence="1" id="KW-0812">Transmembrane</keyword>
<proteinExistence type="predicted"/>
<comment type="caution">
    <text evidence="2">The sequence shown here is derived from an EMBL/GenBank/DDBJ whole genome shotgun (WGS) entry which is preliminary data.</text>
</comment>
<protein>
    <submittedName>
        <fullName evidence="2">Uncharacterized protein</fullName>
    </submittedName>
</protein>
<dbReference type="EMBL" id="MGJO01000055">
    <property type="protein sequence ID" value="OGN08155.1"/>
    <property type="molecule type" value="Genomic_DNA"/>
</dbReference>
<evidence type="ECO:0000313" key="2">
    <source>
        <dbReference type="EMBL" id="OGN08155.1"/>
    </source>
</evidence>
<name>A0A1F8F4S0_9BACT</name>
<feature type="transmembrane region" description="Helical" evidence="1">
    <location>
        <begin position="6"/>
        <end position="27"/>
    </location>
</feature>
<evidence type="ECO:0000256" key="1">
    <source>
        <dbReference type="SAM" id="Phobius"/>
    </source>
</evidence>
<gene>
    <name evidence="2" type="ORF">A3C61_01020</name>
</gene>
<dbReference type="AlphaFoldDB" id="A0A1F8F4S0"/>
<sequence>MKRVAIYLLMVALIPLVGTISGLYGYVHGYEKSVDGVLISTGQVDLLSLRAIAYYRSPEHDQHLFECISIKKVFGEDEIYSFVDSRLNDVIIGSSFIKDPKTLARYEKRAYKLLEETQNRFSDTMKIRGVTGGTRG</sequence>